<accession>A0A9W3V9B6</accession>
<dbReference type="InterPro" id="IPR023401">
    <property type="entry name" value="ODC_N"/>
</dbReference>
<sequence length="57" mass="6320">MTIFKSVGLAVVDTIVANYLYEKVVERGMGLSFEGLPFGGLFCIKSCKARKSRIFND</sequence>
<dbReference type="Gene3D" id="3.30.1780.10">
    <property type="entry name" value="ornithine cyclodeaminase, domain 1"/>
    <property type="match status" value="1"/>
</dbReference>
<dbReference type="Proteomes" id="UP000269847">
    <property type="component" value="Chromosome"/>
</dbReference>
<dbReference type="InterPro" id="IPR036291">
    <property type="entry name" value="NAD(P)-bd_dom_sf"/>
</dbReference>
<evidence type="ECO:0000313" key="2">
    <source>
        <dbReference type="Proteomes" id="UP000269847"/>
    </source>
</evidence>
<organism evidence="1 2">
    <name type="scientific">Bacillus thuringiensis</name>
    <dbReference type="NCBI Taxonomy" id="1428"/>
    <lineage>
        <taxon>Bacteria</taxon>
        <taxon>Bacillati</taxon>
        <taxon>Bacillota</taxon>
        <taxon>Bacilli</taxon>
        <taxon>Bacillales</taxon>
        <taxon>Bacillaceae</taxon>
        <taxon>Bacillus</taxon>
        <taxon>Bacillus cereus group</taxon>
    </lineage>
</organism>
<dbReference type="SUPFAM" id="SSF51735">
    <property type="entry name" value="NAD(P)-binding Rossmann-fold domains"/>
    <property type="match status" value="1"/>
</dbReference>
<evidence type="ECO:0000313" key="1">
    <source>
        <dbReference type="EMBL" id="AYF80969.1"/>
    </source>
</evidence>
<dbReference type="EMBL" id="CP032608">
    <property type="protein sequence ID" value="AYF80969.1"/>
    <property type="molecule type" value="Genomic_DNA"/>
</dbReference>
<reference evidence="1 2" key="1">
    <citation type="submission" date="2018-09" db="EMBL/GenBank/DDBJ databases">
        <title>Complete genome of Bacillus thuringiensis strain QZL38.</title>
        <authorList>
            <person name="Song F."/>
        </authorList>
    </citation>
    <scope>NUCLEOTIDE SEQUENCE [LARGE SCALE GENOMIC DNA]</scope>
    <source>
        <strain evidence="1 2">QZL38</strain>
    </source>
</reference>
<gene>
    <name evidence="1" type="ORF">D7J84_06945</name>
</gene>
<name>A0A9W3V9B6_BACTU</name>
<protein>
    <submittedName>
        <fullName evidence="1">Ornithine cyclodeaminase</fullName>
    </submittedName>
</protein>
<proteinExistence type="predicted"/>
<dbReference type="AlphaFoldDB" id="A0A9W3V9B6"/>